<reference evidence="1" key="1">
    <citation type="submission" date="2019-02" db="EMBL/GenBank/DDBJ databases">
        <authorList>
            <person name="Gruber-Vodicka R. H."/>
            <person name="Seah K. B. B."/>
        </authorList>
    </citation>
    <scope>NUCLEOTIDE SEQUENCE</scope>
    <source>
        <strain evidence="1">BECK_BZ163</strain>
        <strain evidence="3">BECK_BZ164</strain>
        <strain evidence="2">BECK_BZ165</strain>
    </source>
</reference>
<accession>A0A450RV03</accession>
<dbReference type="AlphaFoldDB" id="A0A450RV03"/>
<protein>
    <submittedName>
        <fullName evidence="1">Uncharacterized protein</fullName>
    </submittedName>
</protein>
<gene>
    <name evidence="1" type="ORF">BECKFM1743A_GA0114220_1000222</name>
    <name evidence="3" type="ORF">BECKFM1743B_GA0114221_1000222</name>
    <name evidence="2" type="ORF">BECKFM1743C_GA0114222_1000222</name>
</gene>
<evidence type="ECO:0000313" key="3">
    <source>
        <dbReference type="EMBL" id="VFK05587.1"/>
    </source>
</evidence>
<sequence>MSILSEFLTMLGVQDDFCIQLMGEITAGRILFGDKDIEPILGVTALESVGILVDPANKTLRRLPAIPLK</sequence>
<proteinExistence type="predicted"/>
<evidence type="ECO:0000313" key="1">
    <source>
        <dbReference type="EMBL" id="VFJ42908.1"/>
    </source>
</evidence>
<dbReference type="EMBL" id="CAADFL010000002">
    <property type="protein sequence ID" value="VFK05587.1"/>
    <property type="molecule type" value="Genomic_DNA"/>
</dbReference>
<name>A0A450RV03_9GAMM</name>
<evidence type="ECO:0000313" key="2">
    <source>
        <dbReference type="EMBL" id="VFJ43544.1"/>
    </source>
</evidence>
<dbReference type="EMBL" id="CAADFA010000002">
    <property type="protein sequence ID" value="VFJ43544.1"/>
    <property type="molecule type" value="Genomic_DNA"/>
</dbReference>
<dbReference type="EMBL" id="CAADEZ010000002">
    <property type="protein sequence ID" value="VFJ42908.1"/>
    <property type="molecule type" value="Genomic_DNA"/>
</dbReference>
<organism evidence="1">
    <name type="scientific">Candidatus Kentrum sp. FM</name>
    <dbReference type="NCBI Taxonomy" id="2126340"/>
    <lineage>
        <taxon>Bacteria</taxon>
        <taxon>Pseudomonadati</taxon>
        <taxon>Pseudomonadota</taxon>
        <taxon>Gammaproteobacteria</taxon>
        <taxon>Candidatus Kentrum</taxon>
    </lineage>
</organism>